<name>A0A9L0SBR2_HORSE</name>
<proteinExistence type="predicted"/>
<reference evidence="1 2" key="1">
    <citation type="journal article" date="2009" name="Science">
        <title>Genome sequence, comparative analysis, and population genetics of the domestic horse.</title>
        <authorList>
            <consortium name="Broad Institute Genome Sequencing Platform"/>
            <consortium name="Broad Institute Whole Genome Assembly Team"/>
            <person name="Wade C.M."/>
            <person name="Giulotto E."/>
            <person name="Sigurdsson S."/>
            <person name="Zoli M."/>
            <person name="Gnerre S."/>
            <person name="Imsland F."/>
            <person name="Lear T.L."/>
            <person name="Adelson D.L."/>
            <person name="Bailey E."/>
            <person name="Bellone R.R."/>
            <person name="Bloecker H."/>
            <person name="Distl O."/>
            <person name="Edgar R.C."/>
            <person name="Garber M."/>
            <person name="Leeb T."/>
            <person name="Mauceli E."/>
            <person name="MacLeod J.N."/>
            <person name="Penedo M.C.T."/>
            <person name="Raison J.M."/>
            <person name="Sharpe T."/>
            <person name="Vogel J."/>
            <person name="Andersson L."/>
            <person name="Antczak D.F."/>
            <person name="Biagi T."/>
            <person name="Binns M.M."/>
            <person name="Chowdhary B.P."/>
            <person name="Coleman S.J."/>
            <person name="Della Valle G."/>
            <person name="Fryc S."/>
            <person name="Guerin G."/>
            <person name="Hasegawa T."/>
            <person name="Hill E.W."/>
            <person name="Jurka J."/>
            <person name="Kiialainen A."/>
            <person name="Lindgren G."/>
            <person name="Liu J."/>
            <person name="Magnani E."/>
            <person name="Mickelson J.R."/>
            <person name="Murray J."/>
            <person name="Nergadze S.G."/>
            <person name="Onofrio R."/>
            <person name="Pedroni S."/>
            <person name="Piras M.F."/>
            <person name="Raudsepp T."/>
            <person name="Rocchi M."/>
            <person name="Roeed K.H."/>
            <person name="Ryder O.A."/>
            <person name="Searle S."/>
            <person name="Skow L."/>
            <person name="Swinburne J.E."/>
            <person name="Syvaenen A.C."/>
            <person name="Tozaki T."/>
            <person name="Valberg S.J."/>
            <person name="Vaudin M."/>
            <person name="White J.R."/>
            <person name="Zody M.C."/>
            <person name="Lander E.S."/>
            <person name="Lindblad-Toh K."/>
        </authorList>
    </citation>
    <scope>NUCLEOTIDE SEQUENCE [LARGE SCALE GENOMIC DNA]</scope>
    <source>
        <strain evidence="1 2">Thoroughbred</strain>
    </source>
</reference>
<protein>
    <submittedName>
        <fullName evidence="1">Zinc finger protein 268</fullName>
    </submittedName>
</protein>
<dbReference type="Proteomes" id="UP000002281">
    <property type="component" value="Chromosome 8"/>
</dbReference>
<organism evidence="1 2">
    <name type="scientific">Equus caballus</name>
    <name type="common">Horse</name>
    <dbReference type="NCBI Taxonomy" id="9796"/>
    <lineage>
        <taxon>Eukaryota</taxon>
        <taxon>Metazoa</taxon>
        <taxon>Chordata</taxon>
        <taxon>Craniata</taxon>
        <taxon>Vertebrata</taxon>
        <taxon>Euteleostomi</taxon>
        <taxon>Mammalia</taxon>
        <taxon>Eutheria</taxon>
        <taxon>Laurasiatheria</taxon>
        <taxon>Perissodactyla</taxon>
        <taxon>Equidae</taxon>
        <taxon>Equus</taxon>
    </lineage>
</organism>
<dbReference type="AlphaFoldDB" id="A0A9L0SBR2"/>
<gene>
    <name evidence="1" type="primary">ZNF268</name>
</gene>
<dbReference type="Ensembl" id="ENSECAT00000095099.1">
    <property type="protein sequence ID" value="ENSECAP00000072282.1"/>
    <property type="gene ID" value="ENSECAG00000012298.4"/>
</dbReference>
<dbReference type="GeneTree" id="ENSGT00940000163459"/>
<evidence type="ECO:0000313" key="1">
    <source>
        <dbReference type="Ensembl" id="ENSECAP00000072282.1"/>
    </source>
</evidence>
<reference evidence="1" key="2">
    <citation type="submission" date="2025-08" db="UniProtKB">
        <authorList>
            <consortium name="Ensembl"/>
        </authorList>
    </citation>
    <scope>IDENTIFICATION</scope>
    <source>
        <strain evidence="1">Thoroughbred</strain>
    </source>
</reference>
<sequence length="68" mass="7814">TAARVRTAAVWAKSGKLMIIKGIKKMKASWKGWQKTMNVLHLENCVLLVQIMFLQDKSFITVVHMERV</sequence>
<evidence type="ECO:0000313" key="2">
    <source>
        <dbReference type="Proteomes" id="UP000002281"/>
    </source>
</evidence>
<reference evidence="1" key="3">
    <citation type="submission" date="2025-09" db="UniProtKB">
        <authorList>
            <consortium name="Ensembl"/>
        </authorList>
    </citation>
    <scope>IDENTIFICATION</scope>
    <source>
        <strain evidence="1">Thoroughbred</strain>
    </source>
</reference>
<accession>A0A9L0SBR2</accession>
<keyword evidence="2" id="KW-1185">Reference proteome</keyword>